<reference evidence="2" key="1">
    <citation type="submission" date="2016-11" db="UniProtKB">
        <authorList>
            <consortium name="WormBaseParasite"/>
        </authorList>
    </citation>
    <scope>IDENTIFICATION</scope>
</reference>
<accession>A0A1I7SPK1</accession>
<name>A0A1I7SPK1_BURXY</name>
<organism evidence="1 2">
    <name type="scientific">Bursaphelenchus xylophilus</name>
    <name type="common">Pinewood nematode worm</name>
    <name type="synonym">Aphelenchoides xylophilus</name>
    <dbReference type="NCBI Taxonomy" id="6326"/>
    <lineage>
        <taxon>Eukaryota</taxon>
        <taxon>Metazoa</taxon>
        <taxon>Ecdysozoa</taxon>
        <taxon>Nematoda</taxon>
        <taxon>Chromadorea</taxon>
        <taxon>Rhabditida</taxon>
        <taxon>Tylenchina</taxon>
        <taxon>Tylenchomorpha</taxon>
        <taxon>Aphelenchoidea</taxon>
        <taxon>Aphelenchoididae</taxon>
        <taxon>Bursaphelenchus</taxon>
    </lineage>
</organism>
<evidence type="ECO:0000313" key="2">
    <source>
        <dbReference type="WBParaSite" id="BXY_1499300.1"/>
    </source>
</evidence>
<evidence type="ECO:0000313" key="1">
    <source>
        <dbReference type="Proteomes" id="UP000095284"/>
    </source>
</evidence>
<proteinExistence type="predicted"/>
<dbReference type="WBParaSite" id="BXY_1499300.1">
    <property type="protein sequence ID" value="BXY_1499300.1"/>
    <property type="gene ID" value="BXY_1499300"/>
</dbReference>
<dbReference type="Proteomes" id="UP000095284">
    <property type="component" value="Unplaced"/>
</dbReference>
<dbReference type="AlphaFoldDB" id="A0A1I7SPK1"/>
<sequence>PRGYVDGGVYIVSRAGMKVFNDIMKNDTICPDFHRAEEDQEVGF</sequence>
<protein>
    <submittedName>
        <fullName evidence="2">Glucose-1-phosphate adenylyltransferase</fullName>
    </submittedName>
</protein>